<name>A0A9D3S105_ANGAN</name>
<evidence type="ECO:0000259" key="3">
    <source>
        <dbReference type="Pfam" id="PF21388"/>
    </source>
</evidence>
<accession>A0A9D3S105</accession>
<organism evidence="4 5">
    <name type="scientific">Anguilla anguilla</name>
    <name type="common">European freshwater eel</name>
    <name type="synonym">Muraena anguilla</name>
    <dbReference type="NCBI Taxonomy" id="7936"/>
    <lineage>
        <taxon>Eukaryota</taxon>
        <taxon>Metazoa</taxon>
        <taxon>Chordata</taxon>
        <taxon>Craniata</taxon>
        <taxon>Vertebrata</taxon>
        <taxon>Euteleostomi</taxon>
        <taxon>Actinopterygii</taxon>
        <taxon>Neopterygii</taxon>
        <taxon>Teleostei</taxon>
        <taxon>Anguilliformes</taxon>
        <taxon>Anguillidae</taxon>
        <taxon>Anguilla</taxon>
    </lineage>
</organism>
<protein>
    <recommendedName>
        <fullName evidence="3">Spermatogenesis-associated protein 2 PUB-like domain-containing protein</fullName>
    </recommendedName>
</protein>
<dbReference type="GO" id="GO:0005737">
    <property type="term" value="C:cytoplasm"/>
    <property type="evidence" value="ECO:0007669"/>
    <property type="project" value="TreeGrafter"/>
</dbReference>
<keyword evidence="5" id="KW-1185">Reference proteome</keyword>
<comment type="similarity">
    <text evidence="1">Belongs to the SPATA2 family.</text>
</comment>
<feature type="region of interest" description="Disordered" evidence="2">
    <location>
        <begin position="386"/>
        <end position="461"/>
    </location>
</feature>
<dbReference type="Proteomes" id="UP001044222">
    <property type="component" value="Unassembled WGS sequence"/>
</dbReference>
<sequence length="520" mass="56070">MESLTQNQRSKNGTREFCHLKFGRSSRGVCEQYRVSLERRIAQGDIDLVCGDEELCQRVEGMLKEGDPRDVLTVRDLDILAVMEDSLKAPPDWGRTVGGLKGPATVPGLGAISKAFEVLERAALNLYLCPWRKEYRVVKIFSGIFTHLLRPALPEQQVVHLFGLLGYQAKEAELELRGPPPSAATLLGLACAFFAARCESRLLSAAAAASSGGPGAELTLVQERRKGHSLQGALESLRKAGESSWGYTEQADLDLYTADGEGLSGETEAASAGQKLSTAFEDREGASSLPAGGSSNSVSASSLRVSITLKSQQSAARSLEPERQPAVSRTAGDGVMATEPEQNQTCTCYCAPRSLYYCQQCSHLHSVICDISDSCRKNNHNLKLIGDTGPSEGGASAEPWKESSAGKAFPSAWDMPKEGRASTALSEELKVGEGSETGLGRPKEGGASAAPVEQTGESRASRTLRPELGMTCDRQDCKNLCYTFCKSCNFKICEDCWLRKQTTCVCGDIFLYNFRMSSSV</sequence>
<evidence type="ECO:0000256" key="1">
    <source>
        <dbReference type="ARBA" id="ARBA00038142"/>
    </source>
</evidence>
<reference evidence="4" key="1">
    <citation type="submission" date="2021-01" db="EMBL/GenBank/DDBJ databases">
        <title>A chromosome-scale assembly of European eel, Anguilla anguilla.</title>
        <authorList>
            <person name="Henkel C."/>
            <person name="Jong-Raadsen S.A."/>
            <person name="Dufour S."/>
            <person name="Weltzien F.-A."/>
            <person name="Palstra A.P."/>
            <person name="Pelster B."/>
            <person name="Spaink H.P."/>
            <person name="Van Den Thillart G.E."/>
            <person name="Jansen H."/>
            <person name="Zahm M."/>
            <person name="Klopp C."/>
            <person name="Cedric C."/>
            <person name="Louis A."/>
            <person name="Berthelot C."/>
            <person name="Parey E."/>
            <person name="Roest Crollius H."/>
            <person name="Montfort J."/>
            <person name="Robinson-Rechavi M."/>
            <person name="Bucao C."/>
            <person name="Bouchez O."/>
            <person name="Gislard M."/>
            <person name="Lluch J."/>
            <person name="Milhes M."/>
            <person name="Lampietro C."/>
            <person name="Lopez Roques C."/>
            <person name="Donnadieu C."/>
            <person name="Braasch I."/>
            <person name="Desvignes T."/>
            <person name="Postlethwait J."/>
            <person name="Bobe J."/>
            <person name="Guiguen Y."/>
            <person name="Dirks R."/>
        </authorList>
    </citation>
    <scope>NUCLEOTIDE SEQUENCE</scope>
    <source>
        <strain evidence="4">Tag_6206</strain>
        <tissue evidence="4">Liver</tissue>
    </source>
</reference>
<dbReference type="AlphaFoldDB" id="A0A9D3S105"/>
<dbReference type="Pfam" id="PF21388">
    <property type="entry name" value="SPATA2_PUB-like"/>
    <property type="match status" value="1"/>
</dbReference>
<dbReference type="EMBL" id="JAFIRN010000005">
    <property type="protein sequence ID" value="KAG5848561.1"/>
    <property type="molecule type" value="Genomic_DNA"/>
</dbReference>
<evidence type="ECO:0000256" key="2">
    <source>
        <dbReference type="SAM" id="MobiDB-lite"/>
    </source>
</evidence>
<evidence type="ECO:0000313" key="5">
    <source>
        <dbReference type="Proteomes" id="UP001044222"/>
    </source>
</evidence>
<dbReference type="PANTHER" id="PTHR15326:SF7">
    <property type="entry name" value="SPERMATOGENESIS-ASSOCIATED PROTEIN 2-LIKE PROTEIN"/>
    <property type="match status" value="1"/>
</dbReference>
<evidence type="ECO:0000313" key="4">
    <source>
        <dbReference type="EMBL" id="KAG5848561.1"/>
    </source>
</evidence>
<gene>
    <name evidence="4" type="ORF">ANANG_G00099750</name>
</gene>
<feature type="region of interest" description="Disordered" evidence="2">
    <location>
        <begin position="313"/>
        <end position="336"/>
    </location>
</feature>
<dbReference type="InterPro" id="IPR048839">
    <property type="entry name" value="SPATA2_PUB-like"/>
</dbReference>
<dbReference type="Gene3D" id="1.20.58.2190">
    <property type="match status" value="1"/>
</dbReference>
<feature type="domain" description="Spermatogenesis-associated protein 2 PUB-like" evidence="3">
    <location>
        <begin position="109"/>
        <end position="227"/>
    </location>
</feature>
<dbReference type="PANTHER" id="PTHR15326">
    <property type="entry name" value="SPERMATOGENESIS-ASSOCIATED PROTEIN 2/TAMOZHENNIC"/>
    <property type="match status" value="1"/>
</dbReference>
<proteinExistence type="inferred from homology"/>
<comment type="caution">
    <text evidence="4">The sequence shown here is derived from an EMBL/GenBank/DDBJ whole genome shotgun (WGS) entry which is preliminary data.</text>
</comment>